<evidence type="ECO:0000313" key="2">
    <source>
        <dbReference type="EMBL" id="OWY95610.1"/>
    </source>
</evidence>
<protein>
    <submittedName>
        <fullName evidence="2">Uncharacterized protein</fullName>
    </submittedName>
</protein>
<feature type="region of interest" description="Disordered" evidence="1">
    <location>
        <begin position="38"/>
        <end position="60"/>
    </location>
</feature>
<dbReference type="AlphaFoldDB" id="A0A225URM2"/>
<proteinExistence type="predicted"/>
<organism evidence="2 3">
    <name type="scientific">Phytophthora megakarya</name>
    <dbReference type="NCBI Taxonomy" id="4795"/>
    <lineage>
        <taxon>Eukaryota</taxon>
        <taxon>Sar</taxon>
        <taxon>Stramenopiles</taxon>
        <taxon>Oomycota</taxon>
        <taxon>Peronosporomycetes</taxon>
        <taxon>Peronosporales</taxon>
        <taxon>Peronosporaceae</taxon>
        <taxon>Phytophthora</taxon>
    </lineage>
</organism>
<evidence type="ECO:0000313" key="3">
    <source>
        <dbReference type="Proteomes" id="UP000198211"/>
    </source>
</evidence>
<comment type="caution">
    <text evidence="2">The sequence shown here is derived from an EMBL/GenBank/DDBJ whole genome shotgun (WGS) entry which is preliminary data.</text>
</comment>
<name>A0A225URM2_9STRA</name>
<keyword evidence="3" id="KW-1185">Reference proteome</keyword>
<gene>
    <name evidence="2" type="ORF">PHMEG_00034339</name>
</gene>
<dbReference type="EMBL" id="NBNE01012704">
    <property type="protein sequence ID" value="OWY95610.1"/>
    <property type="molecule type" value="Genomic_DNA"/>
</dbReference>
<reference evidence="3" key="1">
    <citation type="submission" date="2017-03" db="EMBL/GenBank/DDBJ databases">
        <title>Phytopthora megakarya and P. palmivora, two closely related causual agents of cacao black pod achieved similar genome size and gene model numbers by different mechanisms.</title>
        <authorList>
            <person name="Ali S."/>
            <person name="Shao J."/>
            <person name="Larry D.J."/>
            <person name="Kronmiller B."/>
            <person name="Shen D."/>
            <person name="Strem M.D."/>
            <person name="Melnick R.L."/>
            <person name="Guiltinan M.J."/>
            <person name="Tyler B.M."/>
            <person name="Meinhardt L.W."/>
            <person name="Bailey B.A."/>
        </authorList>
    </citation>
    <scope>NUCLEOTIDE SEQUENCE [LARGE SCALE GENOMIC DNA]</scope>
    <source>
        <strain evidence="3">zdho120</strain>
    </source>
</reference>
<sequence>MVKNIQALADRLAQLENLKPQTPEILEHEKRRMQRAFDDKLAQQAQSADVGQKNWLMNAR</sequence>
<evidence type="ECO:0000256" key="1">
    <source>
        <dbReference type="SAM" id="MobiDB-lite"/>
    </source>
</evidence>
<accession>A0A225URM2</accession>
<dbReference type="Proteomes" id="UP000198211">
    <property type="component" value="Unassembled WGS sequence"/>
</dbReference>